<dbReference type="Gene3D" id="1.20.1600.10">
    <property type="entry name" value="Outer membrane efflux proteins (OEP)"/>
    <property type="match status" value="1"/>
</dbReference>
<keyword evidence="4" id="KW-1185">Reference proteome</keyword>
<accession>A0ABQ6BML2</accession>
<dbReference type="InterPro" id="IPR003423">
    <property type="entry name" value="OMP_efflux"/>
</dbReference>
<gene>
    <name evidence="3" type="ORF">GCM10007860_02910</name>
</gene>
<keyword evidence="2" id="KW-0472">Membrane</keyword>
<dbReference type="Pfam" id="PF02321">
    <property type="entry name" value="OEP"/>
    <property type="match status" value="2"/>
</dbReference>
<dbReference type="EMBL" id="BSOZ01000002">
    <property type="protein sequence ID" value="GLS03148.1"/>
    <property type="molecule type" value="Genomic_DNA"/>
</dbReference>
<dbReference type="Gene3D" id="2.20.200.10">
    <property type="entry name" value="Outer membrane efflux proteins (OEP)"/>
    <property type="match status" value="1"/>
</dbReference>
<protein>
    <submittedName>
        <fullName evidence="3">Outer membrane efflux protein</fullName>
    </submittedName>
</protein>
<evidence type="ECO:0000313" key="4">
    <source>
        <dbReference type="Proteomes" id="UP001156836"/>
    </source>
</evidence>
<keyword evidence="2" id="KW-0449">Lipoprotein</keyword>
<feature type="signal peptide" evidence="2">
    <location>
        <begin position="1"/>
        <end position="24"/>
    </location>
</feature>
<evidence type="ECO:0000256" key="1">
    <source>
        <dbReference type="ARBA" id="ARBA00007613"/>
    </source>
</evidence>
<reference evidence="4" key="1">
    <citation type="journal article" date="2019" name="Int. J. Syst. Evol. Microbiol.">
        <title>The Global Catalogue of Microorganisms (GCM) 10K type strain sequencing project: providing services to taxonomists for standard genome sequencing and annotation.</title>
        <authorList>
            <consortium name="The Broad Institute Genomics Platform"/>
            <consortium name="The Broad Institute Genome Sequencing Center for Infectious Disease"/>
            <person name="Wu L."/>
            <person name="Ma J."/>
        </authorList>
    </citation>
    <scope>NUCLEOTIDE SEQUENCE [LARGE SCALE GENOMIC DNA]</scope>
    <source>
        <strain evidence="4">NBRC 104970</strain>
    </source>
</reference>
<evidence type="ECO:0000256" key="2">
    <source>
        <dbReference type="RuleBase" id="RU362097"/>
    </source>
</evidence>
<evidence type="ECO:0000313" key="3">
    <source>
        <dbReference type="EMBL" id="GLS03148.1"/>
    </source>
</evidence>
<proteinExistence type="inferred from homology"/>
<keyword evidence="2" id="KW-1134">Transmembrane beta strand</keyword>
<keyword evidence="2" id="KW-0812">Transmembrane</keyword>
<dbReference type="SUPFAM" id="SSF56954">
    <property type="entry name" value="Outer membrane efflux proteins (OEP)"/>
    <property type="match status" value="1"/>
</dbReference>
<name>A0ABQ6BML2_9NEIS</name>
<keyword evidence="2" id="KW-0564">Palmitate</keyword>
<dbReference type="PANTHER" id="PTHR30203:SF32">
    <property type="entry name" value="CATION EFFLUX SYSTEM PROTEIN CUSC"/>
    <property type="match status" value="1"/>
</dbReference>
<dbReference type="PROSITE" id="PS51257">
    <property type="entry name" value="PROKAR_LIPOPROTEIN"/>
    <property type="match status" value="1"/>
</dbReference>
<comment type="similarity">
    <text evidence="1 2">Belongs to the outer membrane factor (OMF) (TC 1.B.17) family.</text>
</comment>
<dbReference type="NCBIfam" id="TIGR01845">
    <property type="entry name" value="outer_NodT"/>
    <property type="match status" value="1"/>
</dbReference>
<dbReference type="PANTHER" id="PTHR30203">
    <property type="entry name" value="OUTER MEMBRANE CATION EFFLUX PROTEIN"/>
    <property type="match status" value="1"/>
</dbReference>
<keyword evidence="2" id="KW-0732">Signal</keyword>
<comment type="caution">
    <text evidence="3">The sequence shown here is derived from an EMBL/GenBank/DDBJ whole genome shotgun (WGS) entry which is preliminary data.</text>
</comment>
<comment type="subcellular location">
    <subcellularLocation>
        <location evidence="2">Cell membrane</location>
        <topology evidence="2">Lipid-anchor</topology>
    </subcellularLocation>
</comment>
<organism evidence="3 4">
    <name type="scientific">Chitiniphilus shinanonensis</name>
    <dbReference type="NCBI Taxonomy" id="553088"/>
    <lineage>
        <taxon>Bacteria</taxon>
        <taxon>Pseudomonadati</taxon>
        <taxon>Pseudomonadota</taxon>
        <taxon>Betaproteobacteria</taxon>
        <taxon>Neisseriales</taxon>
        <taxon>Chitinibacteraceae</taxon>
        <taxon>Chitiniphilus</taxon>
    </lineage>
</organism>
<feature type="chain" id="PRO_5045004958" evidence="2">
    <location>
        <begin position="25"/>
        <end position="463"/>
    </location>
</feature>
<dbReference type="RefSeq" id="WP_018748238.1">
    <property type="nucleotide sequence ID" value="NZ_BSOZ01000002.1"/>
</dbReference>
<dbReference type="Proteomes" id="UP001156836">
    <property type="component" value="Unassembled WGS sequence"/>
</dbReference>
<sequence>MIDTRNLKTLALYLAALPLFTACASTGWQAPPIQTPAAWQAAATDGQLADADAFWQGFGDPGLNALIVRARASNADLASAVLKLKQAGYTLEQAQLDRRPDVSVSGKVSANRDLRRNESLGESYNFSAGLSYELDLWGRLADLEDAARWRQGATAADLEGVRVSLEANTASLYWQLALNDAQVSLAERDLDSARKTFDLVQSRYKAGTVSGLDIAQARRAVSQQESTLASAQQTRNATRRALALLFDVPPETDLGTTPALPRSTLPQVPAGLPSQLLARRPDLAASEARLKASFADTEAQRKSWLPTFSLTGSVGSASSTLVDVLSNPVAALGLGVALPFVQWNEREVALKVSRSDYELAVIAHRQTIYRALGEVEDALDARTRLEGDTERLLAQRDDAATAERLTGVRYRAGAVAFDTWLSAQDTLRAAERALLLHDYERAANLATLYKALGGAPAGNLAGD</sequence>
<dbReference type="InterPro" id="IPR010131">
    <property type="entry name" value="MdtP/NodT-like"/>
</dbReference>